<organism evidence="2 3">
    <name type="scientific">Geobacter soli</name>
    <dbReference type="NCBI Taxonomy" id="1510391"/>
    <lineage>
        <taxon>Bacteria</taxon>
        <taxon>Pseudomonadati</taxon>
        <taxon>Thermodesulfobacteriota</taxon>
        <taxon>Desulfuromonadia</taxon>
        <taxon>Geobacterales</taxon>
        <taxon>Geobacteraceae</taxon>
        <taxon>Geobacter</taxon>
    </lineage>
</organism>
<feature type="transmembrane region" description="Helical" evidence="1">
    <location>
        <begin position="137"/>
        <end position="153"/>
    </location>
</feature>
<keyword evidence="1" id="KW-0472">Membrane</keyword>
<feature type="transmembrane region" description="Helical" evidence="1">
    <location>
        <begin position="65"/>
        <end position="88"/>
    </location>
</feature>
<feature type="transmembrane region" description="Helical" evidence="1">
    <location>
        <begin position="100"/>
        <end position="117"/>
    </location>
</feature>
<protein>
    <submittedName>
        <fullName evidence="2">Membrane protein</fullName>
    </submittedName>
</protein>
<keyword evidence="1" id="KW-0812">Transmembrane</keyword>
<evidence type="ECO:0000313" key="3">
    <source>
        <dbReference type="Proteomes" id="UP000031433"/>
    </source>
</evidence>
<keyword evidence="1" id="KW-1133">Transmembrane helix</keyword>
<dbReference type="EMBL" id="JXBL01000001">
    <property type="protein sequence ID" value="KIE41619.1"/>
    <property type="molecule type" value="Genomic_DNA"/>
</dbReference>
<sequence>MEFLHNVTIVTIVEVFFWLIAAIISIYFSIGNARLWTSIAIGFCLIFFSQAYALNPFSMYHHLAAVHYVISTIAIIVLTFGFREYYLFTRTLEITGSKRTVATLTVGAIALSALFIYTNPPPSDYVLRQIRMIDNANWVFLSIVNFDMILKIYRQIKDSPISGGFIAFGVAFVCLFLWKGSALYLQVYQWDPEWVDLIEFLGGASNAADFPGRIAFSMSVHQAMSLVSAMTVGGSFIYLWRLMR</sequence>
<reference evidence="2 3" key="1">
    <citation type="submission" date="2015-01" db="EMBL/GenBank/DDBJ databases">
        <title>Genome sequence of the anaerobic bacterium Geobacter soli GSS01, a dissimilatory Fe(III) reducer from soil.</title>
        <authorList>
            <person name="Yang G."/>
            <person name="Zhou S."/>
        </authorList>
    </citation>
    <scope>NUCLEOTIDE SEQUENCE [LARGE SCALE GENOMIC DNA]</scope>
    <source>
        <strain evidence="2 3">GSS01</strain>
    </source>
</reference>
<dbReference type="Proteomes" id="UP000031433">
    <property type="component" value="Unassembled WGS sequence"/>
</dbReference>
<keyword evidence="3" id="KW-1185">Reference proteome</keyword>
<evidence type="ECO:0000313" key="2">
    <source>
        <dbReference type="EMBL" id="KIE41619.1"/>
    </source>
</evidence>
<evidence type="ECO:0000256" key="1">
    <source>
        <dbReference type="SAM" id="Phobius"/>
    </source>
</evidence>
<dbReference type="RefSeq" id="WP_039643414.1">
    <property type="nucleotide sequence ID" value="NZ_JXBL01000001.1"/>
</dbReference>
<name>A0A0C1TL68_9BACT</name>
<feature type="transmembrane region" description="Helical" evidence="1">
    <location>
        <begin position="165"/>
        <end position="187"/>
    </location>
</feature>
<gene>
    <name evidence="2" type="ORF">SE37_02725</name>
</gene>
<comment type="caution">
    <text evidence="2">The sequence shown here is derived from an EMBL/GenBank/DDBJ whole genome shotgun (WGS) entry which is preliminary data.</text>
</comment>
<accession>A0A0C1TL68</accession>
<feature type="transmembrane region" description="Helical" evidence="1">
    <location>
        <begin position="6"/>
        <end position="28"/>
    </location>
</feature>
<feature type="transmembrane region" description="Helical" evidence="1">
    <location>
        <begin position="220"/>
        <end position="240"/>
    </location>
</feature>
<dbReference type="AlphaFoldDB" id="A0A0C1TL68"/>
<proteinExistence type="predicted"/>
<feature type="transmembrane region" description="Helical" evidence="1">
    <location>
        <begin position="35"/>
        <end position="53"/>
    </location>
</feature>